<dbReference type="AlphaFoldDB" id="A0A4P8IHT1"/>
<name>A0A4P8IHT1_9FIRM</name>
<feature type="region of interest" description="Disordered" evidence="1">
    <location>
        <begin position="362"/>
        <end position="413"/>
    </location>
</feature>
<feature type="compositionally biased region" description="Polar residues" evidence="1">
    <location>
        <begin position="366"/>
        <end position="376"/>
    </location>
</feature>
<gene>
    <name evidence="2" type="ORF">AR1Y2_2951</name>
</gene>
<keyword evidence="3" id="KW-1185">Reference proteome</keyword>
<dbReference type="Proteomes" id="UP000298653">
    <property type="component" value="Chromosome"/>
</dbReference>
<feature type="region of interest" description="Disordered" evidence="1">
    <location>
        <begin position="482"/>
        <end position="506"/>
    </location>
</feature>
<accession>A0A4P8IHT1</accession>
<proteinExistence type="predicted"/>
<organism evidence="2 3">
    <name type="scientific">Anaerostipes rhamnosivorans</name>
    <dbReference type="NCBI Taxonomy" id="1229621"/>
    <lineage>
        <taxon>Bacteria</taxon>
        <taxon>Bacillati</taxon>
        <taxon>Bacillota</taxon>
        <taxon>Clostridia</taxon>
        <taxon>Lachnospirales</taxon>
        <taxon>Lachnospiraceae</taxon>
        <taxon>Anaerostipes</taxon>
    </lineage>
</organism>
<evidence type="ECO:0000313" key="3">
    <source>
        <dbReference type="Proteomes" id="UP000298653"/>
    </source>
</evidence>
<dbReference type="RefSeq" id="WP_243118770.1">
    <property type="nucleotide sequence ID" value="NZ_CP040058.1"/>
</dbReference>
<evidence type="ECO:0000256" key="1">
    <source>
        <dbReference type="SAM" id="MobiDB-lite"/>
    </source>
</evidence>
<dbReference type="KEGG" id="arf:AR1Y2_2951"/>
<protein>
    <submittedName>
        <fullName evidence="2">Membrane protein related to metalloendopeptidase</fullName>
    </submittedName>
</protein>
<reference evidence="2 3" key="1">
    <citation type="submission" date="2019-05" db="EMBL/GenBank/DDBJ databases">
        <title>Complete genome sequencing of Anaerostipes rhamnosivorans.</title>
        <authorList>
            <person name="Bui T.P.N."/>
            <person name="de Vos W.M."/>
        </authorList>
    </citation>
    <scope>NUCLEOTIDE SEQUENCE [LARGE SCALE GENOMIC DNA]</scope>
    <source>
        <strain evidence="2 3">1y2</strain>
    </source>
</reference>
<feature type="compositionally biased region" description="Basic and acidic residues" evidence="1">
    <location>
        <begin position="388"/>
        <end position="401"/>
    </location>
</feature>
<sequence>MSDTIVIGGDEYEYTSTGYRKKKKVGIGDLDFEKDPYGTNKKVAEIYAKTGKIPKGIDKIVAGEKKSFSQKEVQEFKYLENQMNKRIKKFFSDRNPNRWQMNEKNKLLSSGSVSTEWVMNNSNMGVAPEAEKLAEEEKEFRRGVVDYWKEKIKNQVIAYADQEYDNTFNDLFGPQIGNAMNRLPKEIRDVISPKAQILAKISDIHDVVVAEDPGKEIAKKILDTSGDILLGTVFKGVGKIISISGNKLPKNIKIPENIKVPKIVRSIAKEGIKKALGKAMGFSQDNYLDNLRDKNGAVWDKEKKDLVPKKPDSHNKKNTYWIKETANGLVIKKPGQKEEIYKPKKPPVLQMLQPWNVGIKKPILPSKSNVGTHSGQRNSSRRSHPRISRREREKKQKELLHKSKSGGLLPFASPAIPHADGGFVNKTTLSYVGEDGPEAIIPLGSKRRQRGLDLWNQAGAMLGVPGYANGAIVGGKSAGSVKKSKKTAVHKTESKGKTSANHKKSPVKVSVGNISINVKGNGGGSGKNVDLLQLLKAQRGQVSDELCSIIADAVEGAYKNIPVA</sequence>
<dbReference type="EMBL" id="CP040058">
    <property type="protein sequence ID" value="QCP36405.1"/>
    <property type="molecule type" value="Genomic_DNA"/>
</dbReference>
<evidence type="ECO:0000313" key="2">
    <source>
        <dbReference type="EMBL" id="QCP36405.1"/>
    </source>
</evidence>